<organism evidence="1 2">
    <name type="scientific">Vibrio anguillarum</name>
    <name type="common">Listonella anguillarum</name>
    <dbReference type="NCBI Taxonomy" id="55601"/>
    <lineage>
        <taxon>Bacteria</taxon>
        <taxon>Pseudomonadati</taxon>
        <taxon>Pseudomonadota</taxon>
        <taxon>Gammaproteobacteria</taxon>
        <taxon>Vibrionales</taxon>
        <taxon>Vibrionaceae</taxon>
        <taxon>Vibrio</taxon>
    </lineage>
</organism>
<evidence type="ECO:0000313" key="2">
    <source>
        <dbReference type="Proteomes" id="UP000726136"/>
    </source>
</evidence>
<protein>
    <submittedName>
        <fullName evidence="1">Porin</fullName>
    </submittedName>
</protein>
<proteinExistence type="predicted"/>
<dbReference type="EMBL" id="RDPI01000539">
    <property type="protein sequence ID" value="MBF4376075.1"/>
    <property type="molecule type" value="Genomic_DNA"/>
</dbReference>
<keyword evidence="2" id="KW-1185">Reference proteome</keyword>
<dbReference type="Gene3D" id="2.40.160.10">
    <property type="entry name" value="Porin"/>
    <property type="match status" value="1"/>
</dbReference>
<feature type="non-terminal residue" evidence="1">
    <location>
        <position position="1"/>
    </location>
</feature>
<sequence length="56" mass="5938">VDAKGDTENLVVGVDYALASNITVFAEYQTAETSNDFAAGGNQEKDVALIGAYYTF</sequence>
<evidence type="ECO:0000313" key="1">
    <source>
        <dbReference type="EMBL" id="MBF4376075.1"/>
    </source>
</evidence>
<dbReference type="InterPro" id="IPR023614">
    <property type="entry name" value="Porin_dom_sf"/>
</dbReference>
<name>A0ABR9ZEB5_VIBAN</name>
<accession>A0ABR9ZEB5</accession>
<gene>
    <name evidence="1" type="ORF">EAY46_24120</name>
</gene>
<comment type="caution">
    <text evidence="1">The sequence shown here is derived from an EMBL/GenBank/DDBJ whole genome shotgun (WGS) entry which is preliminary data.</text>
</comment>
<dbReference type="SUPFAM" id="SSF56935">
    <property type="entry name" value="Porins"/>
    <property type="match status" value="1"/>
</dbReference>
<dbReference type="Proteomes" id="UP000726136">
    <property type="component" value="Unassembled WGS sequence"/>
</dbReference>
<reference evidence="1 2" key="1">
    <citation type="journal article" date="2021" name="PeerJ">
        <title>Analysis of 44 Vibrio anguillarum genomes reveals high genetic diversity.</title>
        <authorList>
            <person name="Hansen M.J."/>
            <person name="Dalsgaard I."/>
        </authorList>
    </citation>
    <scope>NUCLEOTIDE SEQUENCE [LARGE SCALE GENOMIC DNA]</scope>
    <source>
        <strain evidence="1 2">040915-1/1B</strain>
    </source>
</reference>